<dbReference type="EMBL" id="AGNL01019712">
    <property type="protein sequence ID" value="EJK61633.1"/>
    <property type="molecule type" value="Genomic_DNA"/>
</dbReference>
<evidence type="ECO:0000259" key="3">
    <source>
        <dbReference type="PROSITE" id="PS50059"/>
    </source>
</evidence>
<feature type="compositionally biased region" description="Low complexity" evidence="2">
    <location>
        <begin position="89"/>
        <end position="106"/>
    </location>
</feature>
<dbReference type="Gene3D" id="3.10.50.40">
    <property type="match status" value="1"/>
</dbReference>
<feature type="compositionally biased region" description="Low complexity" evidence="2">
    <location>
        <begin position="65"/>
        <end position="80"/>
    </location>
</feature>
<reference evidence="4 5" key="1">
    <citation type="journal article" date="2012" name="Genome Biol.">
        <title>Genome and low-iron response of an oceanic diatom adapted to chronic iron limitation.</title>
        <authorList>
            <person name="Lommer M."/>
            <person name="Specht M."/>
            <person name="Roy A.S."/>
            <person name="Kraemer L."/>
            <person name="Andreson R."/>
            <person name="Gutowska M.A."/>
            <person name="Wolf J."/>
            <person name="Bergner S.V."/>
            <person name="Schilhabel M.B."/>
            <person name="Klostermeier U.C."/>
            <person name="Beiko R.G."/>
            <person name="Rosenstiel P."/>
            <person name="Hippler M."/>
            <person name="Laroche J."/>
        </authorList>
    </citation>
    <scope>NUCLEOTIDE SEQUENCE [LARGE SCALE GENOMIC DNA]</scope>
    <source>
        <strain evidence="4 5">CCMP1005</strain>
    </source>
</reference>
<name>K0S6D7_THAOC</name>
<dbReference type="AlphaFoldDB" id="K0S6D7"/>
<organism evidence="4 5">
    <name type="scientific">Thalassiosira oceanica</name>
    <name type="common">Marine diatom</name>
    <dbReference type="NCBI Taxonomy" id="159749"/>
    <lineage>
        <taxon>Eukaryota</taxon>
        <taxon>Sar</taxon>
        <taxon>Stramenopiles</taxon>
        <taxon>Ochrophyta</taxon>
        <taxon>Bacillariophyta</taxon>
        <taxon>Coscinodiscophyceae</taxon>
        <taxon>Thalassiosirophycidae</taxon>
        <taxon>Thalassiosirales</taxon>
        <taxon>Thalassiosiraceae</taxon>
        <taxon>Thalassiosira</taxon>
    </lineage>
</organism>
<keyword evidence="1" id="KW-0697">Rotamase</keyword>
<proteinExistence type="predicted"/>
<dbReference type="PROSITE" id="PS50059">
    <property type="entry name" value="FKBP_PPIASE"/>
    <property type="match status" value="1"/>
</dbReference>
<gene>
    <name evidence="4" type="ORF">THAOC_17844</name>
</gene>
<comment type="catalytic activity">
    <reaction evidence="1">
        <text>[protein]-peptidylproline (omega=180) = [protein]-peptidylproline (omega=0)</text>
        <dbReference type="Rhea" id="RHEA:16237"/>
        <dbReference type="Rhea" id="RHEA-COMP:10747"/>
        <dbReference type="Rhea" id="RHEA-COMP:10748"/>
        <dbReference type="ChEBI" id="CHEBI:83833"/>
        <dbReference type="ChEBI" id="CHEBI:83834"/>
        <dbReference type="EC" id="5.2.1.8"/>
    </reaction>
</comment>
<evidence type="ECO:0000313" key="4">
    <source>
        <dbReference type="EMBL" id="EJK61633.1"/>
    </source>
</evidence>
<dbReference type="Proteomes" id="UP000266841">
    <property type="component" value="Unassembled WGS sequence"/>
</dbReference>
<feature type="domain" description="PPIase FKBP-type" evidence="3">
    <location>
        <begin position="212"/>
        <end position="254"/>
    </location>
</feature>
<evidence type="ECO:0000313" key="5">
    <source>
        <dbReference type="Proteomes" id="UP000266841"/>
    </source>
</evidence>
<feature type="region of interest" description="Disordered" evidence="2">
    <location>
        <begin position="65"/>
        <end position="156"/>
    </location>
</feature>
<sequence length="254" mass="27794">MPNWRGPHRLIVCGGNDGNDGDVGHYTSSAGRCHRGLDMQAPDDYFLDRNGGTSGRMEQNKWSVDASPAGASSAGKGPQGLRESALSDSTLSTLNTNTQKTTQIQQTKRDDGIYEDGPASRKRHLPEERTVSDSPLHRRVSSMRRTDADGGQLRAPQSSIFPDSLAHYCIVFPCDPRNRLRIWEGQGPLQEVLVDKGSGTGAVYVRRRPRPGDKRRVMVSIGWDESVIAMSLGEVSKIHCSPDYAYGPGGFPAW</sequence>
<dbReference type="GO" id="GO:0003755">
    <property type="term" value="F:peptidyl-prolyl cis-trans isomerase activity"/>
    <property type="evidence" value="ECO:0007669"/>
    <property type="project" value="UniProtKB-KW"/>
</dbReference>
<evidence type="ECO:0000256" key="2">
    <source>
        <dbReference type="SAM" id="MobiDB-lite"/>
    </source>
</evidence>
<dbReference type="InterPro" id="IPR001179">
    <property type="entry name" value="PPIase_FKBP_dom"/>
</dbReference>
<dbReference type="EC" id="5.2.1.8" evidence="1"/>
<accession>K0S6D7</accession>
<evidence type="ECO:0000256" key="1">
    <source>
        <dbReference type="PROSITE-ProRule" id="PRU00277"/>
    </source>
</evidence>
<protein>
    <recommendedName>
        <fullName evidence="1">peptidylprolyl isomerase</fullName>
        <ecNumber evidence="1">5.2.1.8</ecNumber>
    </recommendedName>
</protein>
<dbReference type="InterPro" id="IPR046357">
    <property type="entry name" value="PPIase_dom_sf"/>
</dbReference>
<dbReference type="OrthoDB" id="1902587at2759"/>
<dbReference type="SUPFAM" id="SSF54534">
    <property type="entry name" value="FKBP-like"/>
    <property type="match status" value="1"/>
</dbReference>
<comment type="caution">
    <text evidence="4">The sequence shown here is derived from an EMBL/GenBank/DDBJ whole genome shotgun (WGS) entry which is preliminary data.</text>
</comment>
<keyword evidence="1" id="KW-0413">Isomerase</keyword>
<keyword evidence="5" id="KW-1185">Reference proteome</keyword>